<dbReference type="Proteomes" id="UP000671879">
    <property type="component" value="Chromosome"/>
</dbReference>
<evidence type="ECO:0000259" key="2">
    <source>
        <dbReference type="Pfam" id="PF00156"/>
    </source>
</evidence>
<evidence type="ECO:0000313" key="3">
    <source>
        <dbReference type="EMBL" id="QTX31481.1"/>
    </source>
</evidence>
<dbReference type="Pfam" id="PF00156">
    <property type="entry name" value="Pribosyltran"/>
    <property type="match status" value="1"/>
</dbReference>
<dbReference type="PANTHER" id="PTHR47505:SF1">
    <property type="entry name" value="DNA UTILIZATION PROTEIN YHGH"/>
    <property type="match status" value="1"/>
</dbReference>
<comment type="similarity">
    <text evidence="1">Belongs to the ComF/GntX family.</text>
</comment>
<evidence type="ECO:0000313" key="4">
    <source>
        <dbReference type="Proteomes" id="UP000671879"/>
    </source>
</evidence>
<dbReference type="Gene3D" id="3.40.50.2020">
    <property type="match status" value="1"/>
</dbReference>
<dbReference type="RefSeq" id="WP_274372647.1">
    <property type="nucleotide sequence ID" value="NZ_CP072943.1"/>
</dbReference>
<dbReference type="KEGG" id="aram:KAR29_08885"/>
<name>A0A9Q7EXZ0_9BACT</name>
<dbReference type="InterPro" id="IPR000836">
    <property type="entry name" value="PRTase_dom"/>
</dbReference>
<accession>A0A9Q7EXZ0</accession>
<organism evidence="3 4">
    <name type="scientific">Aminithiophilus ramosus</name>
    <dbReference type="NCBI Taxonomy" id="3029084"/>
    <lineage>
        <taxon>Bacteria</taxon>
        <taxon>Thermotogati</taxon>
        <taxon>Synergistota</taxon>
        <taxon>Synergistia</taxon>
        <taxon>Synergistales</taxon>
        <taxon>Aminithiophilaceae</taxon>
        <taxon>Aminithiophilus</taxon>
    </lineage>
</organism>
<dbReference type="EMBL" id="CP072943">
    <property type="protein sequence ID" value="QTX31481.1"/>
    <property type="molecule type" value="Genomic_DNA"/>
</dbReference>
<sequence>MVPTLLEILLHFIWPVQCPLCGRIASVVCPDCLDALLGETMNLCSLCRGPYPCSSHGGAPPLFVGALHEGRPRELLLLLKYKGMRSLGPPLGRALGRAFEAPAADGLVPLPLHRGSPRGYNQSLLIARGLSAIWRLPVVDGLAWAGRRPGQTGRSAAQRRDLPEDVLRWRQGAASIAGRRLVVVDDVCTTGATLDRARRVLEGAGASVAALVVWTASEGRRDGL</sequence>
<dbReference type="InterPro" id="IPR051910">
    <property type="entry name" value="ComF/GntX_DNA_util-trans"/>
</dbReference>
<protein>
    <submittedName>
        <fullName evidence="3">ComF family protein</fullName>
    </submittedName>
</protein>
<dbReference type="AlphaFoldDB" id="A0A9Q7EXZ0"/>
<dbReference type="PANTHER" id="PTHR47505">
    <property type="entry name" value="DNA UTILIZATION PROTEIN YHGH"/>
    <property type="match status" value="1"/>
</dbReference>
<dbReference type="SUPFAM" id="SSF53271">
    <property type="entry name" value="PRTase-like"/>
    <property type="match status" value="1"/>
</dbReference>
<proteinExistence type="inferred from homology"/>
<keyword evidence="4" id="KW-1185">Reference proteome</keyword>
<dbReference type="CDD" id="cd06223">
    <property type="entry name" value="PRTases_typeI"/>
    <property type="match status" value="1"/>
</dbReference>
<evidence type="ECO:0000256" key="1">
    <source>
        <dbReference type="ARBA" id="ARBA00008007"/>
    </source>
</evidence>
<gene>
    <name evidence="3" type="ORF">KAR29_08885</name>
</gene>
<feature type="domain" description="Phosphoribosyltransferase" evidence="2">
    <location>
        <begin position="163"/>
        <end position="220"/>
    </location>
</feature>
<dbReference type="InterPro" id="IPR029057">
    <property type="entry name" value="PRTase-like"/>
</dbReference>
<reference evidence="4" key="1">
    <citation type="submission" date="2021-04" db="EMBL/GenBank/DDBJ databases">
        <title>A novel Synergistetes isolate from a pyrite-forming mixed culture.</title>
        <authorList>
            <person name="Bunk B."/>
            <person name="Sproer C."/>
            <person name="Spring S."/>
            <person name="Pester M."/>
        </authorList>
    </citation>
    <scope>NUCLEOTIDE SEQUENCE [LARGE SCALE GENOMIC DNA]</scope>
    <source>
        <strain evidence="4">J.5.4.2-T.3.5.2</strain>
    </source>
</reference>